<sequence>MANSAQHCEGRALIGISGWRYAPWRGVFYPEDLPQRRELEYAADMFASIEINGTFYSLQRPESFRAWHDATPDGFVFAIKGSRYITHMRKLREVETPLATFFAQGLFALGPKLGPILWQLPPFIPFDAQRLRAFFRLLPRDTGQALRLARRREVDLMKGRCVLKIDAERPLRHALEVRYESFRTPELLDLLREEGIALVVADTAGRWPLLEEVTTDFMYLRLHGDQELYASGYGDAALDDWARRIRAWLRGTQPTGARRIGSGRPSRQPRDVYCYFDNDSKVHAPFDAQALARRLGQKAHR</sequence>
<dbReference type="Pfam" id="PF01904">
    <property type="entry name" value="DUF72"/>
    <property type="match status" value="1"/>
</dbReference>
<dbReference type="PANTHER" id="PTHR30348">
    <property type="entry name" value="UNCHARACTERIZED PROTEIN YECE"/>
    <property type="match status" value="1"/>
</dbReference>
<dbReference type="SUPFAM" id="SSF117396">
    <property type="entry name" value="TM1631-like"/>
    <property type="match status" value="1"/>
</dbReference>
<reference evidence="2" key="1">
    <citation type="journal article" date="2019" name="Int. J. Syst. Evol. Microbiol.">
        <title>The Global Catalogue of Microorganisms (GCM) 10K type strain sequencing project: providing services to taxonomists for standard genome sequencing and annotation.</title>
        <authorList>
            <consortium name="The Broad Institute Genomics Platform"/>
            <consortium name="The Broad Institute Genome Sequencing Center for Infectious Disease"/>
            <person name="Wu L."/>
            <person name="Ma J."/>
        </authorList>
    </citation>
    <scope>NUCLEOTIDE SEQUENCE [LARGE SCALE GENOMIC DNA]</scope>
    <source>
        <strain evidence="2">KCTC 42211</strain>
    </source>
</reference>
<organism evidence="1 2">
    <name type="scientific">Luteimonas notoginsengisoli</name>
    <dbReference type="NCBI Taxonomy" id="1578200"/>
    <lineage>
        <taxon>Bacteria</taxon>
        <taxon>Pseudomonadati</taxon>
        <taxon>Pseudomonadota</taxon>
        <taxon>Gammaproteobacteria</taxon>
        <taxon>Lysobacterales</taxon>
        <taxon>Lysobacteraceae</taxon>
        <taxon>Luteimonas</taxon>
    </lineage>
</organism>
<dbReference type="Gene3D" id="3.20.20.410">
    <property type="entry name" value="Protein of unknown function UPF0759"/>
    <property type="match status" value="1"/>
</dbReference>
<name>A0ABV7UXP7_9GAMM</name>
<dbReference type="InterPro" id="IPR002763">
    <property type="entry name" value="DUF72"/>
</dbReference>
<gene>
    <name evidence="1" type="ORF">ACFOM9_13460</name>
</gene>
<dbReference type="PANTHER" id="PTHR30348:SF4">
    <property type="entry name" value="DUF72 DOMAIN-CONTAINING PROTEIN"/>
    <property type="match status" value="1"/>
</dbReference>
<keyword evidence="2" id="KW-1185">Reference proteome</keyword>
<evidence type="ECO:0000313" key="2">
    <source>
        <dbReference type="Proteomes" id="UP001595724"/>
    </source>
</evidence>
<comment type="caution">
    <text evidence="1">The sequence shown here is derived from an EMBL/GenBank/DDBJ whole genome shotgun (WGS) entry which is preliminary data.</text>
</comment>
<accession>A0ABV7UXP7</accession>
<dbReference type="EMBL" id="JBHRYF010000009">
    <property type="protein sequence ID" value="MFC3661072.1"/>
    <property type="molecule type" value="Genomic_DNA"/>
</dbReference>
<evidence type="ECO:0000313" key="1">
    <source>
        <dbReference type="EMBL" id="MFC3661072.1"/>
    </source>
</evidence>
<dbReference type="InterPro" id="IPR036520">
    <property type="entry name" value="UPF0759_sf"/>
</dbReference>
<protein>
    <submittedName>
        <fullName evidence="1">DUF72 domain-containing protein</fullName>
    </submittedName>
</protein>
<proteinExistence type="predicted"/>
<dbReference type="Proteomes" id="UP001595724">
    <property type="component" value="Unassembled WGS sequence"/>
</dbReference>
<dbReference type="RefSeq" id="WP_386711780.1">
    <property type="nucleotide sequence ID" value="NZ_JBHRYF010000009.1"/>
</dbReference>